<reference evidence="3" key="1">
    <citation type="submission" date="2021-01" db="EMBL/GenBank/DDBJ databases">
        <title>Genome public.</title>
        <authorList>
            <person name="Liu C."/>
            <person name="Sun Q."/>
        </authorList>
    </citation>
    <scope>NUCLEOTIDE SEQUENCE</scope>
    <source>
        <strain evidence="3">M6</strain>
    </source>
</reference>
<dbReference type="Pfam" id="PF02625">
    <property type="entry name" value="XdhC_CoxI"/>
    <property type="match status" value="1"/>
</dbReference>
<feature type="domain" description="XdhC- CoxI" evidence="1">
    <location>
        <begin position="216"/>
        <end position="277"/>
    </location>
</feature>
<evidence type="ECO:0000313" key="3">
    <source>
        <dbReference type="EMBL" id="MBK6087848.1"/>
    </source>
</evidence>
<proteinExistence type="predicted"/>
<comment type="caution">
    <text evidence="3">The sequence shown here is derived from an EMBL/GenBank/DDBJ whole genome shotgun (WGS) entry which is preliminary data.</text>
</comment>
<sequence length="303" mass="33319">MKATVLQELLDQLNRGESPDLILSADGQTYIRKFAEADRLILLGCGHVSIDVYRLAKTIGFDVVAVDDRPMFANFERFPDAQVICDEFISAIEKLRITRRDYVCVLTRGHLWDAQCIRAILSGEMPYYLGLISSKKRAAGLREILIEEGFRKEDIDAIHAPIGLKIGAMTTAEIAVSICAELIQERHKRYVKPRENELTQTNVDYDLLRYLATFDEPRAMVTVLSSTGSTPVKSGSMMAVNALGHVAGTVGGGCGEAAAINKARRIIGRDDQAVLHIDMSNEVAADNDMVCGGTMTVLIENIT</sequence>
<gene>
    <name evidence="3" type="ORF">JKK62_04120</name>
</gene>
<dbReference type="AlphaFoldDB" id="A0A934WQG8"/>
<dbReference type="PANTHER" id="PTHR30388">
    <property type="entry name" value="ALDEHYDE OXIDOREDUCTASE MOLYBDENUM COFACTOR ASSEMBLY PROTEIN"/>
    <property type="match status" value="1"/>
</dbReference>
<accession>A0A934WQG8</accession>
<dbReference type="EMBL" id="JAEQMG010000041">
    <property type="protein sequence ID" value="MBK6087848.1"/>
    <property type="molecule type" value="Genomic_DNA"/>
</dbReference>
<protein>
    <submittedName>
        <fullName evidence="3">XdhC family protein</fullName>
    </submittedName>
</protein>
<name>A0A934WQG8_9FIRM</name>
<dbReference type="Gene3D" id="3.40.50.720">
    <property type="entry name" value="NAD(P)-binding Rossmann-like Domain"/>
    <property type="match status" value="1"/>
</dbReference>
<feature type="domain" description="XdhC Rossmann" evidence="2">
    <location>
        <begin position="40"/>
        <end position="182"/>
    </location>
</feature>
<evidence type="ECO:0000313" key="4">
    <source>
        <dbReference type="Proteomes" id="UP000633365"/>
    </source>
</evidence>
<dbReference type="InterPro" id="IPR003777">
    <property type="entry name" value="XdhC_CoxI"/>
</dbReference>
<dbReference type="InterPro" id="IPR027051">
    <property type="entry name" value="XdhC_Rossmann_dom"/>
</dbReference>
<keyword evidence="4" id="KW-1185">Reference proteome</keyword>
<organism evidence="3 4">
    <name type="scientific">Ruminococcus difficilis</name>
    <dbReference type="NCBI Taxonomy" id="2763069"/>
    <lineage>
        <taxon>Bacteria</taxon>
        <taxon>Bacillati</taxon>
        <taxon>Bacillota</taxon>
        <taxon>Clostridia</taxon>
        <taxon>Eubacteriales</taxon>
        <taxon>Oscillospiraceae</taxon>
        <taxon>Ruminococcus</taxon>
    </lineage>
</organism>
<evidence type="ECO:0000259" key="2">
    <source>
        <dbReference type="Pfam" id="PF13478"/>
    </source>
</evidence>
<dbReference type="RefSeq" id="WP_186833380.1">
    <property type="nucleotide sequence ID" value="NZ_JAEQMG010000041.1"/>
</dbReference>
<dbReference type="Pfam" id="PF13478">
    <property type="entry name" value="XdhC_C"/>
    <property type="match status" value="1"/>
</dbReference>
<dbReference type="PANTHER" id="PTHR30388:SF6">
    <property type="entry name" value="XANTHINE DEHYDROGENASE SUBUNIT A-RELATED"/>
    <property type="match status" value="1"/>
</dbReference>
<dbReference type="InterPro" id="IPR052698">
    <property type="entry name" value="MoCofactor_Util/Proc"/>
</dbReference>
<dbReference type="Proteomes" id="UP000633365">
    <property type="component" value="Unassembled WGS sequence"/>
</dbReference>
<evidence type="ECO:0000259" key="1">
    <source>
        <dbReference type="Pfam" id="PF02625"/>
    </source>
</evidence>